<dbReference type="RefSeq" id="WP_137328362.1">
    <property type="nucleotide sequence ID" value="NZ_CP040058.1"/>
</dbReference>
<dbReference type="PROSITE" id="PS51096">
    <property type="entry name" value="PTS_EIIA_TYPE_4"/>
    <property type="match status" value="1"/>
</dbReference>
<dbReference type="SUPFAM" id="SSF53062">
    <property type="entry name" value="PTS system fructose IIA component-like"/>
    <property type="match status" value="1"/>
</dbReference>
<dbReference type="InterPro" id="IPR033887">
    <property type="entry name" value="PTS_IIA_man"/>
</dbReference>
<dbReference type="Pfam" id="PF03610">
    <property type="entry name" value="EIIA-man"/>
    <property type="match status" value="1"/>
</dbReference>
<dbReference type="OrthoDB" id="9799827at2"/>
<dbReference type="CDD" id="cd00006">
    <property type="entry name" value="PTS_IIA_man"/>
    <property type="match status" value="1"/>
</dbReference>
<name>A0A4V1EG53_9FIRM</name>
<sequence>MKSYTQSKVNPDIPGIIVMSHGPFAVGLIDTAKMLFGEPENIAAFSLEEGDDIDEYRSMFSKTFESFPKGSIVLADLYGGTPCNQVLQYAQENHQVFELVTGVNLPMLLHVVISRQSPGILEEKNFSLDAVENAKSGISRVDIERFISSDDDDED</sequence>
<evidence type="ECO:0000256" key="7">
    <source>
        <dbReference type="ARBA" id="ARBA00022777"/>
    </source>
</evidence>
<keyword evidence="6" id="KW-0598">Phosphotransferase system</keyword>
<dbReference type="InterPro" id="IPR051471">
    <property type="entry name" value="Bacterial_PTS_sugar_comp"/>
</dbReference>
<keyword evidence="2" id="KW-0813">Transport</keyword>
<keyword evidence="3" id="KW-0963">Cytoplasm</keyword>
<accession>A0A4V1EG53</accession>
<protein>
    <submittedName>
        <fullName evidence="9">PTS system, mannose-specific IIB component</fullName>
    </submittedName>
</protein>
<keyword evidence="7" id="KW-0418">Kinase</keyword>
<comment type="subcellular location">
    <subcellularLocation>
        <location evidence="1">Cytoplasm</location>
    </subcellularLocation>
</comment>
<dbReference type="GO" id="GO:0016301">
    <property type="term" value="F:kinase activity"/>
    <property type="evidence" value="ECO:0007669"/>
    <property type="project" value="UniProtKB-KW"/>
</dbReference>
<dbReference type="GO" id="GO:0016020">
    <property type="term" value="C:membrane"/>
    <property type="evidence" value="ECO:0007669"/>
    <property type="project" value="InterPro"/>
</dbReference>
<dbReference type="KEGG" id="arf:AR1Y2_1426"/>
<keyword evidence="5" id="KW-0808">Transferase</keyword>
<evidence type="ECO:0000256" key="1">
    <source>
        <dbReference type="ARBA" id="ARBA00004496"/>
    </source>
</evidence>
<dbReference type="InterPro" id="IPR004701">
    <property type="entry name" value="PTS_EIIA_man-typ"/>
</dbReference>
<keyword evidence="4" id="KW-0762">Sugar transport</keyword>
<evidence type="ECO:0000256" key="3">
    <source>
        <dbReference type="ARBA" id="ARBA00022490"/>
    </source>
</evidence>
<evidence type="ECO:0000259" key="8">
    <source>
        <dbReference type="PROSITE" id="PS51096"/>
    </source>
</evidence>
<dbReference type="PANTHER" id="PTHR33799">
    <property type="entry name" value="PTS PERMEASE-RELATED-RELATED"/>
    <property type="match status" value="1"/>
</dbReference>
<evidence type="ECO:0000256" key="2">
    <source>
        <dbReference type="ARBA" id="ARBA00022448"/>
    </source>
</evidence>
<evidence type="ECO:0000256" key="4">
    <source>
        <dbReference type="ARBA" id="ARBA00022597"/>
    </source>
</evidence>
<organism evidence="9 10">
    <name type="scientific">Anaerostipes rhamnosivorans</name>
    <dbReference type="NCBI Taxonomy" id="1229621"/>
    <lineage>
        <taxon>Bacteria</taxon>
        <taxon>Bacillati</taxon>
        <taxon>Bacillota</taxon>
        <taxon>Clostridia</taxon>
        <taxon>Lachnospirales</taxon>
        <taxon>Lachnospiraceae</taxon>
        <taxon>Anaerostipes</taxon>
    </lineage>
</organism>
<evidence type="ECO:0000256" key="6">
    <source>
        <dbReference type="ARBA" id="ARBA00022683"/>
    </source>
</evidence>
<reference evidence="9 10" key="1">
    <citation type="submission" date="2019-05" db="EMBL/GenBank/DDBJ databases">
        <title>Complete genome sequencing of Anaerostipes rhamnosivorans.</title>
        <authorList>
            <person name="Bui T.P.N."/>
            <person name="de Vos W.M."/>
        </authorList>
    </citation>
    <scope>NUCLEOTIDE SEQUENCE [LARGE SCALE GENOMIC DNA]</scope>
    <source>
        <strain evidence="9 10">1y2</strain>
    </source>
</reference>
<feature type="domain" description="PTS EIIA type-4" evidence="8">
    <location>
        <begin position="13"/>
        <end position="138"/>
    </location>
</feature>
<gene>
    <name evidence="9" type="ORF">AR1Y2_1426</name>
</gene>
<dbReference type="GO" id="GO:0009401">
    <property type="term" value="P:phosphoenolpyruvate-dependent sugar phosphotransferase system"/>
    <property type="evidence" value="ECO:0007669"/>
    <property type="project" value="UniProtKB-KW"/>
</dbReference>
<evidence type="ECO:0000256" key="5">
    <source>
        <dbReference type="ARBA" id="ARBA00022679"/>
    </source>
</evidence>
<evidence type="ECO:0000313" key="10">
    <source>
        <dbReference type="Proteomes" id="UP000298653"/>
    </source>
</evidence>
<dbReference type="Gene3D" id="3.40.50.510">
    <property type="entry name" value="Phosphotransferase system, mannose-type IIA component"/>
    <property type="match status" value="1"/>
</dbReference>
<evidence type="ECO:0000313" key="9">
    <source>
        <dbReference type="EMBL" id="QCP34880.1"/>
    </source>
</evidence>
<proteinExistence type="predicted"/>
<dbReference type="PANTHER" id="PTHR33799:SF1">
    <property type="entry name" value="PTS SYSTEM MANNOSE-SPECIFIC EIIAB COMPONENT-RELATED"/>
    <property type="match status" value="1"/>
</dbReference>
<dbReference type="EMBL" id="CP040058">
    <property type="protein sequence ID" value="QCP34880.1"/>
    <property type="molecule type" value="Genomic_DNA"/>
</dbReference>
<dbReference type="InterPro" id="IPR036662">
    <property type="entry name" value="PTS_EIIA_man-typ_sf"/>
</dbReference>
<dbReference type="GO" id="GO:0005737">
    <property type="term" value="C:cytoplasm"/>
    <property type="evidence" value="ECO:0007669"/>
    <property type="project" value="UniProtKB-SubCell"/>
</dbReference>
<dbReference type="AlphaFoldDB" id="A0A4V1EG53"/>
<dbReference type="Proteomes" id="UP000298653">
    <property type="component" value="Chromosome"/>
</dbReference>
<keyword evidence="10" id="KW-1185">Reference proteome</keyword>